<comment type="caution">
    <text evidence="1">The sequence shown here is derived from an EMBL/GenBank/DDBJ whole genome shotgun (WGS) entry which is preliminary data.</text>
</comment>
<evidence type="ECO:0000313" key="1">
    <source>
        <dbReference type="EMBL" id="KKN81376.1"/>
    </source>
</evidence>
<reference evidence="1" key="1">
    <citation type="journal article" date="2015" name="Nature">
        <title>Complex archaea that bridge the gap between prokaryotes and eukaryotes.</title>
        <authorList>
            <person name="Spang A."/>
            <person name="Saw J.H."/>
            <person name="Jorgensen S.L."/>
            <person name="Zaremba-Niedzwiedzka K."/>
            <person name="Martijn J."/>
            <person name="Lind A.E."/>
            <person name="van Eijk R."/>
            <person name="Schleper C."/>
            <person name="Guy L."/>
            <person name="Ettema T.J."/>
        </authorList>
    </citation>
    <scope>NUCLEOTIDE SEQUENCE</scope>
</reference>
<protein>
    <submittedName>
        <fullName evidence="1">Uncharacterized protein</fullName>
    </submittedName>
</protein>
<accession>A0A0F9W6U3</accession>
<organism evidence="1">
    <name type="scientific">marine sediment metagenome</name>
    <dbReference type="NCBI Taxonomy" id="412755"/>
    <lineage>
        <taxon>unclassified sequences</taxon>
        <taxon>metagenomes</taxon>
        <taxon>ecological metagenomes</taxon>
    </lineage>
</organism>
<gene>
    <name evidence="1" type="ORF">LCGC14_0319890</name>
</gene>
<proteinExistence type="predicted"/>
<name>A0A0F9W6U3_9ZZZZ</name>
<sequence>MKCNHKLRSHQENLDLVDDWVDVPIGTEVVLKHDDGHCSLSFTRSAPEFLGGHTPVIWLRGWAACWALDRVARVL</sequence>
<dbReference type="EMBL" id="LAZR01000215">
    <property type="protein sequence ID" value="KKN81376.1"/>
    <property type="molecule type" value="Genomic_DNA"/>
</dbReference>
<dbReference type="AlphaFoldDB" id="A0A0F9W6U3"/>